<dbReference type="Pfam" id="PF01047">
    <property type="entry name" value="MarR"/>
    <property type="match status" value="1"/>
</dbReference>
<name>A0A1H1WE69_9PSED</name>
<evidence type="ECO:0000259" key="4">
    <source>
        <dbReference type="PROSITE" id="PS50995"/>
    </source>
</evidence>
<evidence type="ECO:0000256" key="2">
    <source>
        <dbReference type="ARBA" id="ARBA00023125"/>
    </source>
</evidence>
<dbReference type="Proteomes" id="UP000243359">
    <property type="component" value="Chromosome I"/>
</dbReference>
<dbReference type="GO" id="GO:0006950">
    <property type="term" value="P:response to stress"/>
    <property type="evidence" value="ECO:0007669"/>
    <property type="project" value="TreeGrafter"/>
</dbReference>
<organism evidence="5 6">
    <name type="scientific">Pseudomonas oryzae</name>
    <dbReference type="NCBI Taxonomy" id="1392877"/>
    <lineage>
        <taxon>Bacteria</taxon>
        <taxon>Pseudomonadati</taxon>
        <taxon>Pseudomonadota</taxon>
        <taxon>Gammaproteobacteria</taxon>
        <taxon>Pseudomonadales</taxon>
        <taxon>Pseudomonadaceae</taxon>
        <taxon>Pseudomonas</taxon>
    </lineage>
</organism>
<dbReference type="NCBIfam" id="TIGR02337">
    <property type="entry name" value="HpaR"/>
    <property type="match status" value="1"/>
</dbReference>
<dbReference type="OrthoDB" id="8588347at2"/>
<evidence type="ECO:0000313" key="5">
    <source>
        <dbReference type="EMBL" id="SDS95688.1"/>
    </source>
</evidence>
<dbReference type="GO" id="GO:0003677">
    <property type="term" value="F:DNA binding"/>
    <property type="evidence" value="ECO:0007669"/>
    <property type="project" value="UniProtKB-KW"/>
</dbReference>
<dbReference type="InterPro" id="IPR023187">
    <property type="entry name" value="Tscrpt_reg_MarR-type_CS"/>
</dbReference>
<keyword evidence="3" id="KW-0804">Transcription</keyword>
<dbReference type="PROSITE" id="PS50995">
    <property type="entry name" value="HTH_MARR_2"/>
    <property type="match status" value="1"/>
</dbReference>
<dbReference type="InterPro" id="IPR039422">
    <property type="entry name" value="MarR/SlyA-like"/>
</dbReference>
<dbReference type="Gene3D" id="1.10.10.10">
    <property type="entry name" value="Winged helix-like DNA-binding domain superfamily/Winged helix DNA-binding domain"/>
    <property type="match status" value="1"/>
</dbReference>
<dbReference type="STRING" id="1392877.SAMN05216221_3070"/>
<gene>
    <name evidence="5" type="ORF">SAMN05216221_3070</name>
</gene>
<dbReference type="InterPro" id="IPR036388">
    <property type="entry name" value="WH-like_DNA-bd_sf"/>
</dbReference>
<dbReference type="RefSeq" id="WP_090349854.1">
    <property type="nucleotide sequence ID" value="NZ_LT629751.1"/>
</dbReference>
<dbReference type="PRINTS" id="PR00598">
    <property type="entry name" value="HTHMARR"/>
</dbReference>
<reference evidence="6" key="1">
    <citation type="submission" date="2016-10" db="EMBL/GenBank/DDBJ databases">
        <authorList>
            <person name="Varghese N."/>
            <person name="Submissions S."/>
        </authorList>
    </citation>
    <scope>NUCLEOTIDE SEQUENCE [LARGE SCALE GENOMIC DNA]</scope>
    <source>
        <strain evidence="6">KCTC 32247</strain>
    </source>
</reference>
<accession>A0A1H1WE69</accession>
<dbReference type="AlphaFoldDB" id="A0A1H1WE69"/>
<evidence type="ECO:0000256" key="3">
    <source>
        <dbReference type="ARBA" id="ARBA00023163"/>
    </source>
</evidence>
<proteinExistence type="predicted"/>
<evidence type="ECO:0000313" key="6">
    <source>
        <dbReference type="Proteomes" id="UP000243359"/>
    </source>
</evidence>
<dbReference type="PROSITE" id="PS01117">
    <property type="entry name" value="HTH_MARR_1"/>
    <property type="match status" value="1"/>
</dbReference>
<dbReference type="GO" id="GO:0003700">
    <property type="term" value="F:DNA-binding transcription factor activity"/>
    <property type="evidence" value="ECO:0007669"/>
    <property type="project" value="InterPro"/>
</dbReference>
<sequence length="154" mass="17667">MASTHKQDPSLTLALLQAREAAMSFFRPLLNQHDLTEQQWRVIRILSQYPHGELESHQLAEMACILRPSMTGVLVRLERDGLVRRWKPANDQRRLCVSLTPKGAELFEEMSGEMARQYKEIQRQFGPENFQTLMRLLQELGKISPGAPSPRKSA</sequence>
<protein>
    <submittedName>
        <fullName evidence="5">Homoprotocatechuate degradation operon regulator, HpaR</fullName>
    </submittedName>
</protein>
<dbReference type="EMBL" id="LT629751">
    <property type="protein sequence ID" value="SDS95688.1"/>
    <property type="molecule type" value="Genomic_DNA"/>
</dbReference>
<evidence type="ECO:0000256" key="1">
    <source>
        <dbReference type="ARBA" id="ARBA00023015"/>
    </source>
</evidence>
<dbReference type="SUPFAM" id="SSF46785">
    <property type="entry name" value="Winged helix' DNA-binding domain"/>
    <property type="match status" value="1"/>
</dbReference>
<keyword evidence="6" id="KW-1185">Reference proteome</keyword>
<dbReference type="InterPro" id="IPR036390">
    <property type="entry name" value="WH_DNA-bd_sf"/>
</dbReference>
<dbReference type="SMART" id="SM00347">
    <property type="entry name" value="HTH_MARR"/>
    <property type="match status" value="1"/>
</dbReference>
<keyword evidence="2" id="KW-0238">DNA-binding</keyword>
<dbReference type="InterPro" id="IPR012712">
    <property type="entry name" value="HpaR/FarR"/>
</dbReference>
<feature type="domain" description="HTH marR-type" evidence="4">
    <location>
        <begin position="8"/>
        <end position="142"/>
    </location>
</feature>
<keyword evidence="1" id="KW-0805">Transcription regulation</keyword>
<dbReference type="PANTHER" id="PTHR33164:SF13">
    <property type="entry name" value="4-HYDROXYPHENYLACETATE CATABOLISM PROTEIN"/>
    <property type="match status" value="1"/>
</dbReference>
<dbReference type="GO" id="GO:0045892">
    <property type="term" value="P:negative regulation of DNA-templated transcription"/>
    <property type="evidence" value="ECO:0007669"/>
    <property type="project" value="InterPro"/>
</dbReference>
<dbReference type="InterPro" id="IPR000835">
    <property type="entry name" value="HTH_MarR-typ"/>
</dbReference>
<dbReference type="PANTHER" id="PTHR33164">
    <property type="entry name" value="TRANSCRIPTIONAL REGULATOR, MARR FAMILY"/>
    <property type="match status" value="1"/>
</dbReference>